<reference evidence="2 3" key="1">
    <citation type="submission" date="2018-04" db="EMBL/GenBank/DDBJ databases">
        <title>Genomic Encyclopedia of Type Strains, Phase III (KMG-III): the genomes of soil and plant-associated and newly described type strains.</title>
        <authorList>
            <person name="Whitman W."/>
        </authorList>
    </citation>
    <scope>NUCLEOTIDE SEQUENCE [LARGE SCALE GENOMIC DNA]</scope>
    <source>
        <strain evidence="2 3">KA25</strain>
    </source>
</reference>
<evidence type="ECO:0000313" key="2">
    <source>
        <dbReference type="EMBL" id="PTR15409.1"/>
    </source>
</evidence>
<gene>
    <name evidence="2" type="ORF">C8J28_114130</name>
</gene>
<evidence type="ECO:0000259" key="1">
    <source>
        <dbReference type="Pfam" id="PF01471"/>
    </source>
</evidence>
<dbReference type="InterPro" id="IPR036365">
    <property type="entry name" value="PGBD-like_sf"/>
</dbReference>
<dbReference type="OrthoDB" id="6810892at2"/>
<feature type="domain" description="Peptidoglycan binding-like" evidence="1">
    <location>
        <begin position="2"/>
        <end position="33"/>
    </location>
</feature>
<sequence>MDVRDIQRLLAAAGLYKGAIDGDPGPFTMAAVAVSPRTALDLLARIQKHTAHAGKRSFHGLSKTAPEQLDLFHAPSLPKPARHRSCCHIFGQSA</sequence>
<dbReference type="Proteomes" id="UP000244060">
    <property type="component" value="Unassembled WGS sequence"/>
</dbReference>
<dbReference type="AlphaFoldDB" id="A0A2T5JZ20"/>
<dbReference type="SUPFAM" id="SSF47090">
    <property type="entry name" value="PGBD-like"/>
    <property type="match status" value="1"/>
</dbReference>
<name>A0A2T5JZ20_9RHOB</name>
<dbReference type="InterPro" id="IPR002477">
    <property type="entry name" value="Peptidoglycan-bd-like"/>
</dbReference>
<evidence type="ECO:0000313" key="3">
    <source>
        <dbReference type="Proteomes" id="UP000244060"/>
    </source>
</evidence>
<comment type="caution">
    <text evidence="2">The sequence shown here is derived from an EMBL/GenBank/DDBJ whole genome shotgun (WGS) entry which is preliminary data.</text>
</comment>
<organism evidence="2 3">
    <name type="scientific">Cereibacter azotoformans</name>
    <dbReference type="NCBI Taxonomy" id="43057"/>
    <lineage>
        <taxon>Bacteria</taxon>
        <taxon>Pseudomonadati</taxon>
        <taxon>Pseudomonadota</taxon>
        <taxon>Alphaproteobacteria</taxon>
        <taxon>Rhodobacterales</taxon>
        <taxon>Paracoccaceae</taxon>
        <taxon>Cereibacter</taxon>
    </lineage>
</organism>
<proteinExistence type="predicted"/>
<accession>A0A2T5JZ20</accession>
<dbReference type="Gene3D" id="1.10.101.10">
    <property type="entry name" value="PGBD-like superfamily/PGBD"/>
    <property type="match status" value="1"/>
</dbReference>
<dbReference type="InterPro" id="IPR036366">
    <property type="entry name" value="PGBDSf"/>
</dbReference>
<keyword evidence="3" id="KW-1185">Reference proteome</keyword>
<dbReference type="EMBL" id="QAOT01000014">
    <property type="protein sequence ID" value="PTR15409.1"/>
    <property type="molecule type" value="Genomic_DNA"/>
</dbReference>
<dbReference type="Pfam" id="PF01471">
    <property type="entry name" value="PG_binding_1"/>
    <property type="match status" value="1"/>
</dbReference>
<protein>
    <submittedName>
        <fullName evidence="2">Putative peptidoglycan binding protein</fullName>
    </submittedName>
</protein>